<dbReference type="AlphaFoldDB" id="A0A1C5INR6"/>
<evidence type="ECO:0000256" key="1">
    <source>
        <dbReference type="SAM" id="SignalP"/>
    </source>
</evidence>
<protein>
    <submittedName>
        <fullName evidence="3">Septum formation</fullName>
    </submittedName>
</protein>
<dbReference type="InterPro" id="IPR026004">
    <property type="entry name" value="Septum_form"/>
</dbReference>
<organism evidence="3 4">
    <name type="scientific">Micromonospora echinaurantiaca</name>
    <dbReference type="NCBI Taxonomy" id="47857"/>
    <lineage>
        <taxon>Bacteria</taxon>
        <taxon>Bacillati</taxon>
        <taxon>Actinomycetota</taxon>
        <taxon>Actinomycetes</taxon>
        <taxon>Micromonosporales</taxon>
        <taxon>Micromonosporaceae</taxon>
        <taxon>Micromonospora</taxon>
    </lineage>
</organism>
<dbReference type="PROSITE" id="PS51257">
    <property type="entry name" value="PROKAR_LIPOPROTEIN"/>
    <property type="match status" value="1"/>
</dbReference>
<name>A0A1C5INR6_9ACTN</name>
<feature type="signal peptide" evidence="1">
    <location>
        <begin position="1"/>
        <end position="25"/>
    </location>
</feature>
<feature type="chain" id="PRO_5008718900" evidence="1">
    <location>
        <begin position="26"/>
        <end position="296"/>
    </location>
</feature>
<dbReference type="Pfam" id="PF13845">
    <property type="entry name" value="Septum_form"/>
    <property type="match status" value="1"/>
</dbReference>
<dbReference type="Proteomes" id="UP000198217">
    <property type="component" value="Chromosome I"/>
</dbReference>
<keyword evidence="4" id="KW-1185">Reference proteome</keyword>
<reference evidence="3 4" key="1">
    <citation type="submission" date="2016-06" db="EMBL/GenBank/DDBJ databases">
        <authorList>
            <person name="Kjaerup R.B."/>
            <person name="Dalgaard T.S."/>
            <person name="Juul-Madsen H.R."/>
        </authorList>
    </citation>
    <scope>NUCLEOTIDE SEQUENCE [LARGE SCALE GENOMIC DNA]</scope>
    <source>
        <strain evidence="3 4">DSM 43904</strain>
    </source>
</reference>
<accession>A0A1C5INR6</accession>
<evidence type="ECO:0000313" key="4">
    <source>
        <dbReference type="Proteomes" id="UP000198217"/>
    </source>
</evidence>
<sequence length="296" mass="31934">MRRWWTAVALGAVTALALTGCGAPAGVDGNLTDDWPAPAAPQAFVPAADACHAAFQAVGYLSGYNPVDCGASHRVETLHVGTLSGPDAERSTPPKAGSVGMRTAHAECGKAVNEAIGGDWRSGRLGLTVVFPSPPAWTGGARWFRCDVSEIQSLDDTSVDARTGSLRGALRGDSALAYRCFSPKLEKDQITEMRPVSCTSKHRAEFVGVWHAPDISYAEFRRTSKRAHRACRTLIAKYAKVPDDGNLQYRAGTIFYHPFERDWQNGNRGVQCFLWVSDRTLTRSVKGTGNKGLPIT</sequence>
<feature type="domain" description="Septum formation-related" evidence="2">
    <location>
        <begin position="50"/>
        <end position="272"/>
    </location>
</feature>
<proteinExistence type="predicted"/>
<evidence type="ECO:0000259" key="2">
    <source>
        <dbReference type="Pfam" id="PF13845"/>
    </source>
</evidence>
<gene>
    <name evidence="3" type="ORF">GA0070609_3584</name>
</gene>
<evidence type="ECO:0000313" key="3">
    <source>
        <dbReference type="EMBL" id="SCG59932.1"/>
    </source>
</evidence>
<keyword evidence="1" id="KW-0732">Signal</keyword>
<dbReference type="RefSeq" id="WP_088994785.1">
    <property type="nucleotide sequence ID" value="NZ_LT607750.1"/>
</dbReference>
<dbReference type="EMBL" id="LT607750">
    <property type="protein sequence ID" value="SCG59932.1"/>
    <property type="molecule type" value="Genomic_DNA"/>
</dbReference>